<feature type="region of interest" description="Disordered" evidence="5">
    <location>
        <begin position="794"/>
        <end position="826"/>
    </location>
</feature>
<organism evidence="10 11">
    <name type="scientific">Plectosphaerella cucumerina</name>
    <dbReference type="NCBI Taxonomy" id="40658"/>
    <lineage>
        <taxon>Eukaryota</taxon>
        <taxon>Fungi</taxon>
        <taxon>Dikarya</taxon>
        <taxon>Ascomycota</taxon>
        <taxon>Pezizomycotina</taxon>
        <taxon>Sordariomycetes</taxon>
        <taxon>Hypocreomycetidae</taxon>
        <taxon>Glomerellales</taxon>
        <taxon>Plectosphaerellaceae</taxon>
        <taxon>Plectosphaerella</taxon>
    </lineage>
</organism>
<evidence type="ECO:0000256" key="1">
    <source>
        <dbReference type="ARBA" id="ARBA00023157"/>
    </source>
</evidence>
<dbReference type="EMBL" id="JAGPXD010000002">
    <property type="protein sequence ID" value="KAH7367252.1"/>
    <property type="molecule type" value="Genomic_DNA"/>
</dbReference>
<dbReference type="InterPro" id="IPR036436">
    <property type="entry name" value="Disintegrin_dom_sf"/>
</dbReference>
<dbReference type="OrthoDB" id="5951731at2759"/>
<dbReference type="CDD" id="cd04271">
    <property type="entry name" value="ZnMc_ADAM_fungal"/>
    <property type="match status" value="1"/>
</dbReference>
<dbReference type="PANTHER" id="PTHR11905:SF159">
    <property type="entry name" value="ADAM METALLOPROTEASE"/>
    <property type="match status" value="1"/>
</dbReference>
<evidence type="ECO:0000313" key="11">
    <source>
        <dbReference type="Proteomes" id="UP000813385"/>
    </source>
</evidence>
<dbReference type="Proteomes" id="UP000813385">
    <property type="component" value="Unassembled WGS sequence"/>
</dbReference>
<dbReference type="AlphaFoldDB" id="A0A8K0TQ44"/>
<feature type="binding site" evidence="4">
    <location>
        <position position="433"/>
    </location>
    <ligand>
        <name>Zn(2+)</name>
        <dbReference type="ChEBI" id="CHEBI:29105"/>
        <note>catalytic</note>
    </ligand>
</feature>
<feature type="domain" description="Disintegrin" evidence="8">
    <location>
        <begin position="520"/>
        <end position="610"/>
    </location>
</feature>
<dbReference type="Gene3D" id="4.10.70.10">
    <property type="entry name" value="Disintegrin domain"/>
    <property type="match status" value="1"/>
</dbReference>
<comment type="caution">
    <text evidence="10">The sequence shown here is derived from an EMBL/GenBank/DDBJ whole genome shotgun (WGS) entry which is preliminary data.</text>
</comment>
<feature type="domain" description="Peptidase M12B" evidence="9">
    <location>
        <begin position="277"/>
        <end position="495"/>
    </location>
</feature>
<comment type="caution">
    <text evidence="4">Lacks conserved residue(s) required for the propagation of feature annotation.</text>
</comment>
<dbReference type="Gene3D" id="3.40.390.10">
    <property type="entry name" value="Collagenase (Catalytic Domain)"/>
    <property type="match status" value="1"/>
</dbReference>
<dbReference type="Pfam" id="PF00200">
    <property type="entry name" value="Disintegrin"/>
    <property type="match status" value="1"/>
</dbReference>
<keyword evidence="10" id="KW-0645">Protease</keyword>
<accession>A0A8K0TQ44</accession>
<keyword evidence="6" id="KW-1133">Transmembrane helix</keyword>
<dbReference type="PROSITE" id="PS50214">
    <property type="entry name" value="DISINTEGRIN_2"/>
    <property type="match status" value="1"/>
</dbReference>
<dbReference type="InterPro" id="IPR001762">
    <property type="entry name" value="Disintegrin_dom"/>
</dbReference>
<dbReference type="PROSITE" id="PS50215">
    <property type="entry name" value="ADAM_MEPRO"/>
    <property type="match status" value="1"/>
</dbReference>
<evidence type="ECO:0000256" key="4">
    <source>
        <dbReference type="PROSITE-ProRule" id="PRU00276"/>
    </source>
</evidence>
<evidence type="ECO:0000256" key="7">
    <source>
        <dbReference type="SAM" id="SignalP"/>
    </source>
</evidence>
<dbReference type="FunFam" id="4.10.70.10:FF:000003">
    <property type="entry name" value="Disintegrin and metalloproteinase domain-containing protein 17"/>
    <property type="match status" value="1"/>
</dbReference>
<feature type="compositionally biased region" description="Low complexity" evidence="5">
    <location>
        <begin position="794"/>
        <end position="803"/>
    </location>
</feature>
<dbReference type="InterPro" id="IPR001590">
    <property type="entry name" value="Peptidase_M12B"/>
</dbReference>
<evidence type="ECO:0000313" key="10">
    <source>
        <dbReference type="EMBL" id="KAH7367252.1"/>
    </source>
</evidence>
<dbReference type="SUPFAM" id="SSF57552">
    <property type="entry name" value="Blood coagulation inhibitor (disintegrin)"/>
    <property type="match status" value="1"/>
</dbReference>
<evidence type="ECO:0000256" key="5">
    <source>
        <dbReference type="SAM" id="MobiDB-lite"/>
    </source>
</evidence>
<keyword evidence="4" id="KW-0479">Metal-binding</keyword>
<evidence type="ECO:0000259" key="9">
    <source>
        <dbReference type="PROSITE" id="PS50215"/>
    </source>
</evidence>
<proteinExistence type="predicted"/>
<feature type="active site" evidence="4">
    <location>
        <position position="434"/>
    </location>
</feature>
<keyword evidence="6" id="KW-0472">Membrane</keyword>
<sequence length="826" mass="89224">MVSLRSLLAAVGVVATIHNVAAHSTSRNPLQRVSLIEGPPTIQTPSKRAHHHSKFDLTFTLRDTSQEDGTPQEVRIALRPNDDIIHESMHINYIAPDGTVRMAEPIKRHEHKVFRGQSFVRREGSSEWSTAGWARITVHRDGKHPVFEGAFSLDGDNHHIQTGENYRRLKHAEDPVIDLDQDPTEYMLVWRDSDVHEAWMDPLDLKRDVRGRSSCTSDDLQYNADYRPFVADGSLQAVSSGSLFGRQMDGGQTGDAGGAGYNLVSTIGNPTGCPNTRKIALMGVATDCGYTASFNSSQSARANIIAQVNSASQVYESAFNISLGIQNLTISEGPCPSSPSSAAPWNQACDAAGVTISTRLNLFSAWRGLSADNNAFWTLLSTCNTNSAVGLAWLGQACVPGSQRTDAQDNSNETVASANVVVRTSSEWQVLAHEVGHTFGAVHDCDESACATTASRDQRCCPLSADQCDAKGRFIMNPSTGTDINTFSPCSIGNICSGLLRGAVRSECLTDNRGVTTITGKQCGNGIVEAGEDCDCGGTEGCGDNPCCNPTTCRFTDNSVCDPANEDCCTSQCRFAAAGAICRTSTGECDPQETCPGDSSICPNDKHKNDGASCGASGQGLQCASGQCTSRLAQCQAAVGFRDTRNDTTACANDCMITCKSPSAFETDLCVTMMQNFVDGTPCQSGGKCDNGVCKGASWTNWFKDNLHIVIPVAASVGGVIVLLLLCCCISSMCKKRRAKAYTKQAPTPPPMQSYNNHPTHTDAPQWDSNAARQAHQAEQYSWQQQQQQQYMAYQQQYQQQQQRSNNEPFYPGQWQPTRTASMRYA</sequence>
<evidence type="ECO:0000256" key="3">
    <source>
        <dbReference type="ARBA" id="ARBA00074021"/>
    </source>
</evidence>
<evidence type="ECO:0000256" key="2">
    <source>
        <dbReference type="ARBA" id="ARBA00056552"/>
    </source>
</evidence>
<dbReference type="SUPFAM" id="SSF55486">
    <property type="entry name" value="Metalloproteases ('zincins'), catalytic domain"/>
    <property type="match status" value="1"/>
</dbReference>
<keyword evidence="10" id="KW-0482">Metalloprotease</keyword>
<feature type="chain" id="PRO_5035431271" description="Disintegrin and metalloproteinase domain-containing protein B" evidence="7">
    <location>
        <begin position="23"/>
        <end position="826"/>
    </location>
</feature>
<dbReference type="InterPro" id="IPR024079">
    <property type="entry name" value="MetalloPept_cat_dom_sf"/>
</dbReference>
<dbReference type="SMART" id="SM00050">
    <property type="entry name" value="DISIN"/>
    <property type="match status" value="1"/>
</dbReference>
<protein>
    <recommendedName>
        <fullName evidence="3">Disintegrin and metalloproteinase domain-containing protein B</fullName>
    </recommendedName>
</protein>
<dbReference type="GO" id="GO:0004222">
    <property type="term" value="F:metalloendopeptidase activity"/>
    <property type="evidence" value="ECO:0007669"/>
    <property type="project" value="InterPro"/>
</dbReference>
<dbReference type="Pfam" id="PF13688">
    <property type="entry name" value="Reprolysin_5"/>
    <property type="match status" value="1"/>
</dbReference>
<keyword evidence="11" id="KW-1185">Reference proteome</keyword>
<feature type="region of interest" description="Disordered" evidence="5">
    <location>
        <begin position="743"/>
        <end position="782"/>
    </location>
</feature>
<dbReference type="PANTHER" id="PTHR11905">
    <property type="entry name" value="ADAM A DISINTEGRIN AND METALLOPROTEASE DOMAIN"/>
    <property type="match status" value="1"/>
</dbReference>
<keyword evidence="7" id="KW-0732">Signal</keyword>
<feature type="signal peptide" evidence="7">
    <location>
        <begin position="1"/>
        <end position="22"/>
    </location>
</feature>
<name>A0A8K0TQ44_9PEZI</name>
<dbReference type="GO" id="GO:0006508">
    <property type="term" value="P:proteolysis"/>
    <property type="evidence" value="ECO:0007669"/>
    <property type="project" value="InterPro"/>
</dbReference>
<reference evidence="10" key="1">
    <citation type="journal article" date="2021" name="Nat. Commun.">
        <title>Genetic determinants of endophytism in the Arabidopsis root mycobiome.</title>
        <authorList>
            <person name="Mesny F."/>
            <person name="Miyauchi S."/>
            <person name="Thiergart T."/>
            <person name="Pickel B."/>
            <person name="Atanasova L."/>
            <person name="Karlsson M."/>
            <person name="Huettel B."/>
            <person name="Barry K.W."/>
            <person name="Haridas S."/>
            <person name="Chen C."/>
            <person name="Bauer D."/>
            <person name="Andreopoulos W."/>
            <person name="Pangilinan J."/>
            <person name="LaButti K."/>
            <person name="Riley R."/>
            <person name="Lipzen A."/>
            <person name="Clum A."/>
            <person name="Drula E."/>
            <person name="Henrissat B."/>
            <person name="Kohler A."/>
            <person name="Grigoriev I.V."/>
            <person name="Martin F.M."/>
            <person name="Hacquard S."/>
        </authorList>
    </citation>
    <scope>NUCLEOTIDE SEQUENCE</scope>
    <source>
        <strain evidence="10">MPI-CAGE-AT-0016</strain>
    </source>
</reference>
<keyword evidence="6" id="KW-0812">Transmembrane</keyword>
<dbReference type="GO" id="GO:0046872">
    <property type="term" value="F:metal ion binding"/>
    <property type="evidence" value="ECO:0007669"/>
    <property type="project" value="UniProtKB-KW"/>
</dbReference>
<keyword evidence="10" id="KW-0378">Hydrolase</keyword>
<feature type="transmembrane region" description="Helical" evidence="6">
    <location>
        <begin position="709"/>
        <end position="734"/>
    </location>
</feature>
<feature type="binding site" evidence="4">
    <location>
        <position position="437"/>
    </location>
    <ligand>
        <name>Zn(2+)</name>
        <dbReference type="ChEBI" id="CHEBI:29105"/>
        <note>catalytic</note>
    </ligand>
</feature>
<keyword evidence="1" id="KW-1015">Disulfide bond</keyword>
<feature type="compositionally biased region" description="Polar residues" evidence="5">
    <location>
        <begin position="815"/>
        <end position="826"/>
    </location>
</feature>
<feature type="binding site" evidence="4">
    <location>
        <position position="443"/>
    </location>
    <ligand>
        <name>Zn(2+)</name>
        <dbReference type="ChEBI" id="CHEBI:29105"/>
        <note>catalytic</note>
    </ligand>
</feature>
<evidence type="ECO:0000259" key="8">
    <source>
        <dbReference type="PROSITE" id="PS50214"/>
    </source>
</evidence>
<evidence type="ECO:0000256" key="6">
    <source>
        <dbReference type="SAM" id="Phobius"/>
    </source>
</evidence>
<comment type="function">
    <text evidence="2">Probable zinc protease.</text>
</comment>
<gene>
    <name evidence="10" type="ORF">B0T11DRAFT_309780</name>
</gene>
<dbReference type="InterPro" id="IPR034028">
    <property type="entry name" value="ZnMc_ADAM_fungal"/>
</dbReference>
<keyword evidence="4" id="KW-0862">Zinc</keyword>